<name>A0ABS3M2X7_9BACT</name>
<proteinExistence type="predicted"/>
<reference evidence="2 3" key="1">
    <citation type="submission" date="2021-01" db="EMBL/GenBank/DDBJ databases">
        <title>Prevotella A2931 sp. nov.</title>
        <authorList>
            <person name="Buhl M."/>
            <person name="Oberhettinger P."/>
        </authorList>
    </citation>
    <scope>NUCLEOTIDE SEQUENCE [LARGE SCALE GENOMIC DNA]</scope>
    <source>
        <strain evidence="2 3">A2931</strain>
    </source>
</reference>
<comment type="caution">
    <text evidence="2">The sequence shown here is derived from an EMBL/GenBank/DDBJ whole genome shotgun (WGS) entry which is preliminary data.</text>
</comment>
<organism evidence="2 3">
    <name type="scientific">Prevotella illustrans</name>
    <dbReference type="NCBI Taxonomy" id="2800387"/>
    <lineage>
        <taxon>Bacteria</taxon>
        <taxon>Pseudomonadati</taxon>
        <taxon>Bacteroidota</taxon>
        <taxon>Bacteroidia</taxon>
        <taxon>Bacteroidales</taxon>
        <taxon>Prevotellaceae</taxon>
        <taxon>Prevotella</taxon>
    </lineage>
</organism>
<dbReference type="SUPFAM" id="SSF81301">
    <property type="entry name" value="Nucleotidyltransferase"/>
    <property type="match status" value="1"/>
</dbReference>
<evidence type="ECO:0000313" key="2">
    <source>
        <dbReference type="EMBL" id="MBO1362450.1"/>
    </source>
</evidence>
<accession>A0ABS3M2X7</accession>
<evidence type="ECO:0000259" key="1">
    <source>
        <dbReference type="Pfam" id="PF18765"/>
    </source>
</evidence>
<gene>
    <name evidence="2" type="ORF">JHU38_01400</name>
</gene>
<sequence>MDKQKAIEIVKRYKAEIEPWINPTAVYLYGSYSRDEAREDSDIDVAVVVSDLKADWLAIMPQLWKAGWKVSSLIEPVLINEAHPSPLYEAVRRDGVAV</sequence>
<dbReference type="Gene3D" id="3.30.460.10">
    <property type="entry name" value="Beta Polymerase, domain 2"/>
    <property type="match status" value="1"/>
</dbReference>
<keyword evidence="3" id="KW-1185">Reference proteome</keyword>
<dbReference type="Proteomes" id="UP000664265">
    <property type="component" value="Unassembled WGS sequence"/>
</dbReference>
<evidence type="ECO:0000313" key="3">
    <source>
        <dbReference type="Proteomes" id="UP000664265"/>
    </source>
</evidence>
<dbReference type="CDD" id="cd05403">
    <property type="entry name" value="NT_KNTase_like"/>
    <property type="match status" value="1"/>
</dbReference>
<dbReference type="InterPro" id="IPR041633">
    <property type="entry name" value="Polbeta"/>
</dbReference>
<protein>
    <submittedName>
        <fullName evidence="2">Nucleotidyltransferase domain-containing protein</fullName>
    </submittedName>
</protein>
<dbReference type="InterPro" id="IPR043519">
    <property type="entry name" value="NT_sf"/>
</dbReference>
<dbReference type="EMBL" id="JAERMS010000002">
    <property type="protein sequence ID" value="MBO1362450.1"/>
    <property type="molecule type" value="Genomic_DNA"/>
</dbReference>
<feature type="domain" description="Polymerase beta nucleotidyltransferase" evidence="1">
    <location>
        <begin position="13"/>
        <end position="92"/>
    </location>
</feature>
<dbReference type="Pfam" id="PF18765">
    <property type="entry name" value="Polbeta"/>
    <property type="match status" value="1"/>
</dbReference>
<dbReference type="RefSeq" id="WP_107582468.1">
    <property type="nucleotide sequence ID" value="NZ_JAERMS010000002.1"/>
</dbReference>